<sequence length="58" mass="6540">MKHENLVQEALTHIEEFAPPYTHTHTWDQIAPETEHTEADPKEPFAGISAIAVGDLFQ</sequence>
<accession>A0A9D4BVT9</accession>
<dbReference type="AlphaFoldDB" id="A0A9D4BVT9"/>
<organism evidence="1 2">
    <name type="scientific">Dreissena polymorpha</name>
    <name type="common">Zebra mussel</name>
    <name type="synonym">Mytilus polymorpha</name>
    <dbReference type="NCBI Taxonomy" id="45954"/>
    <lineage>
        <taxon>Eukaryota</taxon>
        <taxon>Metazoa</taxon>
        <taxon>Spiralia</taxon>
        <taxon>Lophotrochozoa</taxon>
        <taxon>Mollusca</taxon>
        <taxon>Bivalvia</taxon>
        <taxon>Autobranchia</taxon>
        <taxon>Heteroconchia</taxon>
        <taxon>Euheterodonta</taxon>
        <taxon>Imparidentia</taxon>
        <taxon>Neoheterodontei</taxon>
        <taxon>Myida</taxon>
        <taxon>Dreissenoidea</taxon>
        <taxon>Dreissenidae</taxon>
        <taxon>Dreissena</taxon>
    </lineage>
</organism>
<dbReference type="EMBL" id="JAIWYP010000014">
    <property type="protein sequence ID" value="KAH3711152.1"/>
    <property type="molecule type" value="Genomic_DNA"/>
</dbReference>
<evidence type="ECO:0000313" key="1">
    <source>
        <dbReference type="EMBL" id="KAH3711152.1"/>
    </source>
</evidence>
<dbReference type="Proteomes" id="UP000828390">
    <property type="component" value="Unassembled WGS sequence"/>
</dbReference>
<reference evidence="1" key="2">
    <citation type="submission" date="2020-11" db="EMBL/GenBank/DDBJ databases">
        <authorList>
            <person name="McCartney M.A."/>
            <person name="Auch B."/>
            <person name="Kono T."/>
            <person name="Mallez S."/>
            <person name="Becker A."/>
            <person name="Gohl D.M."/>
            <person name="Silverstein K.A.T."/>
            <person name="Koren S."/>
            <person name="Bechman K.B."/>
            <person name="Herman A."/>
            <person name="Abrahante J.E."/>
            <person name="Garbe J."/>
        </authorList>
    </citation>
    <scope>NUCLEOTIDE SEQUENCE</scope>
    <source>
        <strain evidence="1">Duluth1</strain>
        <tissue evidence="1">Whole animal</tissue>
    </source>
</reference>
<evidence type="ECO:0000313" key="2">
    <source>
        <dbReference type="Proteomes" id="UP000828390"/>
    </source>
</evidence>
<protein>
    <submittedName>
        <fullName evidence="1">Uncharacterized protein</fullName>
    </submittedName>
</protein>
<reference evidence="1" key="1">
    <citation type="journal article" date="2019" name="bioRxiv">
        <title>The Genome of the Zebra Mussel, Dreissena polymorpha: A Resource for Invasive Species Research.</title>
        <authorList>
            <person name="McCartney M.A."/>
            <person name="Auch B."/>
            <person name="Kono T."/>
            <person name="Mallez S."/>
            <person name="Zhang Y."/>
            <person name="Obille A."/>
            <person name="Becker A."/>
            <person name="Abrahante J.E."/>
            <person name="Garbe J."/>
            <person name="Badalamenti J.P."/>
            <person name="Herman A."/>
            <person name="Mangelson H."/>
            <person name="Liachko I."/>
            <person name="Sullivan S."/>
            <person name="Sone E.D."/>
            <person name="Koren S."/>
            <person name="Silverstein K.A.T."/>
            <person name="Beckman K.B."/>
            <person name="Gohl D.M."/>
        </authorList>
    </citation>
    <scope>NUCLEOTIDE SEQUENCE</scope>
    <source>
        <strain evidence="1">Duluth1</strain>
        <tissue evidence="1">Whole animal</tissue>
    </source>
</reference>
<gene>
    <name evidence="1" type="ORF">DPMN_070652</name>
</gene>
<keyword evidence="2" id="KW-1185">Reference proteome</keyword>
<name>A0A9D4BVT9_DREPO</name>
<proteinExistence type="predicted"/>
<comment type="caution">
    <text evidence="1">The sequence shown here is derived from an EMBL/GenBank/DDBJ whole genome shotgun (WGS) entry which is preliminary data.</text>
</comment>